<dbReference type="AlphaFoldDB" id="A0ABD3SV12"/>
<dbReference type="Pfam" id="PF03151">
    <property type="entry name" value="TPT"/>
    <property type="match status" value="1"/>
</dbReference>
<dbReference type="Proteomes" id="UP001634393">
    <property type="component" value="Unassembled WGS sequence"/>
</dbReference>
<evidence type="ECO:0000313" key="8">
    <source>
        <dbReference type="Proteomes" id="UP001634393"/>
    </source>
</evidence>
<evidence type="ECO:0000256" key="1">
    <source>
        <dbReference type="ARBA" id="ARBA00004141"/>
    </source>
</evidence>
<keyword evidence="3 5" id="KW-1133">Transmembrane helix</keyword>
<feature type="transmembrane region" description="Helical" evidence="5">
    <location>
        <begin position="192"/>
        <end position="211"/>
    </location>
</feature>
<organism evidence="7 8">
    <name type="scientific">Penstemon smallii</name>
    <dbReference type="NCBI Taxonomy" id="265156"/>
    <lineage>
        <taxon>Eukaryota</taxon>
        <taxon>Viridiplantae</taxon>
        <taxon>Streptophyta</taxon>
        <taxon>Embryophyta</taxon>
        <taxon>Tracheophyta</taxon>
        <taxon>Spermatophyta</taxon>
        <taxon>Magnoliopsida</taxon>
        <taxon>eudicotyledons</taxon>
        <taxon>Gunneridae</taxon>
        <taxon>Pentapetalae</taxon>
        <taxon>asterids</taxon>
        <taxon>lamiids</taxon>
        <taxon>Lamiales</taxon>
        <taxon>Plantaginaceae</taxon>
        <taxon>Cheloneae</taxon>
        <taxon>Penstemon</taxon>
    </lineage>
</organism>
<feature type="transmembrane region" description="Helical" evidence="5">
    <location>
        <begin position="252"/>
        <end position="273"/>
    </location>
</feature>
<keyword evidence="4 5" id="KW-0472">Membrane</keyword>
<evidence type="ECO:0000256" key="3">
    <source>
        <dbReference type="ARBA" id="ARBA00022989"/>
    </source>
</evidence>
<keyword evidence="8" id="KW-1185">Reference proteome</keyword>
<comment type="subcellular location">
    <subcellularLocation>
        <location evidence="1">Membrane</location>
        <topology evidence="1">Multi-pass membrane protein</topology>
    </subcellularLocation>
</comment>
<feature type="transmembrane region" description="Helical" evidence="5">
    <location>
        <begin position="133"/>
        <end position="150"/>
    </location>
</feature>
<dbReference type="GO" id="GO:0016020">
    <property type="term" value="C:membrane"/>
    <property type="evidence" value="ECO:0007669"/>
    <property type="project" value="UniProtKB-SubCell"/>
</dbReference>
<protein>
    <recommendedName>
        <fullName evidence="6">Sugar phosphate transporter domain-containing protein</fullName>
    </recommendedName>
</protein>
<feature type="transmembrane region" description="Helical" evidence="5">
    <location>
        <begin position="38"/>
        <end position="63"/>
    </location>
</feature>
<sequence length="376" mass="41804">MISKHLLLTYLYLLVYILLSSGVILYNKWVLSPKYFNFPLPITLTMIHMGFSGLVAFFLVRVFKVVAPAKMTFEIYATCVIPISAFFASSLWFGNTAYLFISVAFIQMLKSLMPVATFLMAVVCGTDKLRCDLFLNMLLVSFGVVISSYGEIHFNVVGTVYQCTGIFAEALRLVLTQVLLQKKGLTLNPITSLYYIAPCSFVFLFVPWYLLEMPGMEVSQIQFNIWIFFSNALCALALNFSIFLVIGRTGAVTIRVAGVLKDWILIALSTVIFPESTITKLNIIGYAIALCGVVMYNYLKAKDVRPSQIPGESITERATKTEKRSSNVYVLDENSNNNSSLGGTNGRNISQLDVIFDEEAPLIPSSKGLSSRTKPS</sequence>
<dbReference type="InterPro" id="IPR050186">
    <property type="entry name" value="TPT_transporter"/>
</dbReference>
<gene>
    <name evidence="7" type="ORF">ACJIZ3_017251</name>
</gene>
<feature type="transmembrane region" description="Helical" evidence="5">
    <location>
        <begin position="7"/>
        <end position="26"/>
    </location>
</feature>
<dbReference type="InterPro" id="IPR004853">
    <property type="entry name" value="Sugar_P_trans_dom"/>
</dbReference>
<feature type="transmembrane region" description="Helical" evidence="5">
    <location>
        <begin position="156"/>
        <end position="180"/>
    </location>
</feature>
<evidence type="ECO:0000259" key="6">
    <source>
        <dbReference type="Pfam" id="PF03151"/>
    </source>
</evidence>
<accession>A0ABD3SV12</accession>
<proteinExistence type="predicted"/>
<feature type="transmembrane region" description="Helical" evidence="5">
    <location>
        <begin position="279"/>
        <end position="299"/>
    </location>
</feature>
<name>A0ABD3SV12_9LAMI</name>
<feature type="transmembrane region" description="Helical" evidence="5">
    <location>
        <begin position="99"/>
        <end position="121"/>
    </location>
</feature>
<feature type="transmembrane region" description="Helical" evidence="5">
    <location>
        <begin position="75"/>
        <end position="93"/>
    </location>
</feature>
<dbReference type="PANTHER" id="PTHR11132">
    <property type="entry name" value="SOLUTE CARRIER FAMILY 35"/>
    <property type="match status" value="1"/>
</dbReference>
<evidence type="ECO:0000256" key="5">
    <source>
        <dbReference type="SAM" id="Phobius"/>
    </source>
</evidence>
<reference evidence="7 8" key="1">
    <citation type="submission" date="2024-12" db="EMBL/GenBank/DDBJ databases">
        <title>The unique morphological basis and parallel evolutionary history of personate flowers in Penstemon.</title>
        <authorList>
            <person name="Depatie T.H."/>
            <person name="Wessinger C.A."/>
        </authorList>
    </citation>
    <scope>NUCLEOTIDE SEQUENCE [LARGE SCALE GENOMIC DNA]</scope>
    <source>
        <strain evidence="7">WTNN_2</strain>
        <tissue evidence="7">Leaf</tissue>
    </source>
</reference>
<feature type="transmembrane region" description="Helical" evidence="5">
    <location>
        <begin position="223"/>
        <end position="245"/>
    </location>
</feature>
<dbReference type="EMBL" id="JBJXBP010000005">
    <property type="protein sequence ID" value="KAL3828449.1"/>
    <property type="molecule type" value="Genomic_DNA"/>
</dbReference>
<feature type="domain" description="Sugar phosphate transporter" evidence="6">
    <location>
        <begin position="11"/>
        <end position="297"/>
    </location>
</feature>
<evidence type="ECO:0000256" key="2">
    <source>
        <dbReference type="ARBA" id="ARBA00022692"/>
    </source>
</evidence>
<comment type="caution">
    <text evidence="7">The sequence shown here is derived from an EMBL/GenBank/DDBJ whole genome shotgun (WGS) entry which is preliminary data.</text>
</comment>
<evidence type="ECO:0000313" key="7">
    <source>
        <dbReference type="EMBL" id="KAL3828449.1"/>
    </source>
</evidence>
<evidence type="ECO:0000256" key="4">
    <source>
        <dbReference type="ARBA" id="ARBA00023136"/>
    </source>
</evidence>
<keyword evidence="2 5" id="KW-0812">Transmembrane</keyword>